<feature type="compositionally biased region" description="Gly residues" evidence="11">
    <location>
        <begin position="922"/>
        <end position="942"/>
    </location>
</feature>
<reference evidence="13" key="2">
    <citation type="submission" date="2024-01" db="EMBL/GenBank/DDBJ databases">
        <title>Comparative genomics of Cryptococcus and Kwoniella reveals pathogenesis evolution and contrasting modes of karyotype evolution via chromosome fusion or intercentromeric recombination.</title>
        <authorList>
            <person name="Coelho M.A."/>
            <person name="David-Palma M."/>
            <person name="Shea T."/>
            <person name="Bowers K."/>
            <person name="Mcginley-Smith S."/>
            <person name="Mohammad A.W."/>
            <person name="Gnirke A."/>
            <person name="Yurkov A.M."/>
            <person name="Nowrousian M."/>
            <person name="Sun S."/>
            <person name="Cuomo C.A."/>
            <person name="Heitman J."/>
        </authorList>
    </citation>
    <scope>NUCLEOTIDE SEQUENCE</scope>
    <source>
        <strain evidence="13">IND107</strain>
    </source>
</reference>
<name>A0ABR3BJH4_9TREE</name>
<dbReference type="SMART" id="SM00129">
    <property type="entry name" value="KISc"/>
    <property type="match status" value="1"/>
</dbReference>
<dbReference type="InterPro" id="IPR027417">
    <property type="entry name" value="P-loop_NTPase"/>
</dbReference>
<feature type="compositionally biased region" description="Low complexity" evidence="11">
    <location>
        <begin position="423"/>
        <end position="434"/>
    </location>
</feature>
<reference evidence="13" key="1">
    <citation type="submission" date="2015-01" db="EMBL/GenBank/DDBJ databases">
        <authorList>
            <consortium name="The Broad Institute Genomics Platform"/>
            <person name="Cuomo C."/>
            <person name="Litvintseva A."/>
            <person name="Chen Y."/>
            <person name="Heitman J."/>
            <person name="Sun S."/>
            <person name="Springer D."/>
            <person name="Dromer F."/>
            <person name="Young S."/>
            <person name="Zeng Q."/>
            <person name="Gargeya S."/>
            <person name="Abouelleil A."/>
            <person name="Alvarado L."/>
            <person name="Chapman S.B."/>
            <person name="Gainer-Dewar J."/>
            <person name="Goldberg J."/>
            <person name="Griggs A."/>
            <person name="Gujja S."/>
            <person name="Hansen M."/>
            <person name="Howarth C."/>
            <person name="Imamovic A."/>
            <person name="Larimer J."/>
            <person name="Murphy C."/>
            <person name="Naylor J."/>
            <person name="Pearson M."/>
            <person name="Priest M."/>
            <person name="Roberts A."/>
            <person name="Saif S."/>
            <person name="Shea T."/>
            <person name="Sykes S."/>
            <person name="Wortman J."/>
            <person name="Nusbaum C."/>
            <person name="Birren B."/>
        </authorList>
    </citation>
    <scope>NUCLEOTIDE SEQUENCE</scope>
    <source>
        <strain evidence="13">IND107</strain>
    </source>
</reference>
<dbReference type="EMBL" id="ATAM02000015">
    <property type="protein sequence ID" value="KAL0240241.1"/>
    <property type="molecule type" value="Genomic_DNA"/>
</dbReference>
<organism evidence="13 14">
    <name type="scientific">Cryptococcus tetragattii IND107</name>
    <dbReference type="NCBI Taxonomy" id="1296105"/>
    <lineage>
        <taxon>Eukaryota</taxon>
        <taxon>Fungi</taxon>
        <taxon>Dikarya</taxon>
        <taxon>Basidiomycota</taxon>
        <taxon>Agaricomycotina</taxon>
        <taxon>Tremellomycetes</taxon>
        <taxon>Tremellales</taxon>
        <taxon>Cryptococcaceae</taxon>
        <taxon>Cryptococcus</taxon>
        <taxon>Cryptococcus gattii species complex</taxon>
    </lineage>
</organism>
<evidence type="ECO:0000256" key="4">
    <source>
        <dbReference type="ARBA" id="ARBA00022741"/>
    </source>
</evidence>
<feature type="region of interest" description="Disordered" evidence="11">
    <location>
        <begin position="918"/>
        <end position="962"/>
    </location>
</feature>
<accession>A0ABR3BJH4</accession>
<evidence type="ECO:0000256" key="11">
    <source>
        <dbReference type="SAM" id="MobiDB-lite"/>
    </source>
</evidence>
<dbReference type="CDD" id="cd01369">
    <property type="entry name" value="KISc_KHC_KIF5"/>
    <property type="match status" value="1"/>
</dbReference>
<dbReference type="PROSITE" id="PS50067">
    <property type="entry name" value="KINESIN_MOTOR_2"/>
    <property type="match status" value="1"/>
</dbReference>
<dbReference type="CDD" id="cd23649">
    <property type="entry name" value="Khc_CBD_cc"/>
    <property type="match status" value="1"/>
</dbReference>
<evidence type="ECO:0000313" key="14">
    <source>
        <dbReference type="Proteomes" id="UP000054399"/>
    </source>
</evidence>
<feature type="domain" description="Kinesin motor" evidence="12">
    <location>
        <begin position="5"/>
        <end position="338"/>
    </location>
</feature>
<comment type="subcellular location">
    <subcellularLocation>
        <location evidence="1">Cytoplasm</location>
        <location evidence="1">Cytoskeleton</location>
    </subcellularLocation>
</comment>
<feature type="coiled-coil region" evidence="10">
    <location>
        <begin position="725"/>
        <end position="907"/>
    </location>
</feature>
<feature type="binding site" evidence="9">
    <location>
        <begin position="92"/>
        <end position="99"/>
    </location>
    <ligand>
        <name>ATP</name>
        <dbReference type="ChEBI" id="CHEBI:30616"/>
    </ligand>
</feature>
<sequence>MSGNNIKVVCRFRPMNRMEIESKSEQCVDITEDHTAVQLRNKASLAGPEKDGFTFDRVFDTTTRQDEIFDWGVKGIVEDVMTGFNGTLFCYGQTGSGKTFTMMVCDKGADIENPSLRGIIPRIVEQIFASILSADSSIEYTVKVSYMEIYMERIKDLLAPQNDNLSIHEDKQRGVYVKNLTDVYVGSEEDVYRVMKAGGASRAVSSTNMNAESSRSHSIFVIGIHQRNTETGSQKSGNLYLVDLAGSEKVGKTGATGQTLEEAKKINKSLSALGMVINALTDGKSQHVPYRDSKLTRILQESLGGNSRTTLIINCSPASFNEAETLSTLRFGMRAKSIKNKARVNVEMSPAELKALLKKTQAELVGIREWAAKLEEEAKIWRSGGKVEQINWAPALNQALAGDSAAANAAKRAMAPPPPPTPSSSSASRAATPGGALGAIDGSRPDTPSTFSLGLDKDEREEFLKRENELSDQLAEKESALAAQEKVLADLKEEIAYFKDQESAISQENKTMSFELNELRISSARLESEAKDATITLDSYKEKIAELQKDIEDQKTEIENLKHAQTREKEEEKEKRKQEMLNEMMSKIDLGGTLDSSSEKLRAVLRELEETSDAERKEKLTSQTRELIRTSLAESQDVMRGLQERLRLACEEQDMQVKRRSELEKMLEKRDAAFEELLEKTASGQGISFAEIKSSLEDKYSSREGLLRTEISTLSDHVESRAQDVRRLQSTVESYKLSNEELNRALTAATIGTDGETFASSAKELERARKAHEIQYAEFEMVKKSLMKDLQNRCEKVVELEMQLDEVREQYKIIARSANSRAQQRKFEFLEHNLEQLSAVQKQLVEQNTSFKKEVAESQRKLMSRNDRIQNLEAALSNADQRLAQKNQKYEQQIQLFREKLAEAQSKQNATYAHGRIAKPLRGGGGAQTGVEGGIQGIMGGGKQEESPSGKRQSWFFSPQQR</sequence>
<dbReference type="Proteomes" id="UP000054399">
    <property type="component" value="Unassembled WGS sequence"/>
</dbReference>
<dbReference type="PRINTS" id="PR00380">
    <property type="entry name" value="KINESINHEAVY"/>
</dbReference>
<keyword evidence="8" id="KW-0206">Cytoskeleton</keyword>
<evidence type="ECO:0000256" key="5">
    <source>
        <dbReference type="ARBA" id="ARBA00022840"/>
    </source>
</evidence>
<keyword evidence="5 9" id="KW-0067">ATP-binding</keyword>
<dbReference type="Gene3D" id="3.40.850.10">
    <property type="entry name" value="Kinesin motor domain"/>
    <property type="match status" value="1"/>
</dbReference>
<evidence type="ECO:0000256" key="8">
    <source>
        <dbReference type="ARBA" id="ARBA00023212"/>
    </source>
</evidence>
<dbReference type="PANTHER" id="PTHR47968">
    <property type="entry name" value="CENTROMERE PROTEIN E"/>
    <property type="match status" value="1"/>
</dbReference>
<evidence type="ECO:0000256" key="2">
    <source>
        <dbReference type="ARBA" id="ARBA00022490"/>
    </source>
</evidence>
<evidence type="ECO:0000256" key="1">
    <source>
        <dbReference type="ARBA" id="ARBA00004245"/>
    </source>
</evidence>
<keyword evidence="4 9" id="KW-0547">Nucleotide-binding</keyword>
<keyword evidence="6 10" id="KW-0175">Coiled coil</keyword>
<dbReference type="GeneID" id="91993643"/>
<protein>
    <recommendedName>
        <fullName evidence="12">Kinesin motor domain-containing protein</fullName>
    </recommendedName>
</protein>
<feature type="region of interest" description="Disordered" evidence="11">
    <location>
        <begin position="407"/>
        <end position="457"/>
    </location>
</feature>
<comment type="similarity">
    <text evidence="9">Belongs to the TRAFAC class myosin-kinesin ATPase superfamily. Kinesin family.</text>
</comment>
<keyword evidence="14" id="KW-1185">Reference proteome</keyword>
<dbReference type="InterPro" id="IPR059182">
    <property type="entry name" value="Khc_C"/>
</dbReference>
<dbReference type="PANTHER" id="PTHR47968:SF75">
    <property type="entry name" value="CENTROMERE-ASSOCIATED PROTEIN E"/>
    <property type="match status" value="1"/>
</dbReference>
<proteinExistence type="inferred from homology"/>
<dbReference type="InterPro" id="IPR036961">
    <property type="entry name" value="Kinesin_motor_dom_sf"/>
</dbReference>
<evidence type="ECO:0000256" key="9">
    <source>
        <dbReference type="PROSITE-ProRule" id="PRU00283"/>
    </source>
</evidence>
<keyword evidence="2" id="KW-0963">Cytoplasm</keyword>
<keyword evidence="7 9" id="KW-0505">Motor protein</keyword>
<feature type="compositionally biased region" description="Polar residues" evidence="11">
    <location>
        <begin position="950"/>
        <end position="962"/>
    </location>
</feature>
<keyword evidence="3" id="KW-0493">Microtubule</keyword>
<dbReference type="Pfam" id="PF00225">
    <property type="entry name" value="Kinesin"/>
    <property type="match status" value="1"/>
</dbReference>
<evidence type="ECO:0000256" key="7">
    <source>
        <dbReference type="ARBA" id="ARBA00023175"/>
    </source>
</evidence>
<gene>
    <name evidence="13" type="ORF">I308_106790</name>
</gene>
<evidence type="ECO:0000313" key="13">
    <source>
        <dbReference type="EMBL" id="KAL0240241.1"/>
    </source>
</evidence>
<feature type="coiled-coil region" evidence="10">
    <location>
        <begin position="460"/>
        <end position="680"/>
    </location>
</feature>
<dbReference type="InterPro" id="IPR001752">
    <property type="entry name" value="Kinesin_motor_dom"/>
</dbReference>
<evidence type="ECO:0000256" key="6">
    <source>
        <dbReference type="ARBA" id="ARBA00023054"/>
    </source>
</evidence>
<dbReference type="RefSeq" id="XP_066610749.1">
    <property type="nucleotide sequence ID" value="XM_066761209.1"/>
</dbReference>
<dbReference type="SUPFAM" id="SSF52540">
    <property type="entry name" value="P-loop containing nucleoside triphosphate hydrolases"/>
    <property type="match status" value="1"/>
</dbReference>
<evidence type="ECO:0000256" key="10">
    <source>
        <dbReference type="SAM" id="Coils"/>
    </source>
</evidence>
<evidence type="ECO:0000259" key="12">
    <source>
        <dbReference type="PROSITE" id="PS50067"/>
    </source>
</evidence>
<comment type="caution">
    <text evidence="13">The sequence shown here is derived from an EMBL/GenBank/DDBJ whole genome shotgun (WGS) entry which is preliminary data.</text>
</comment>
<evidence type="ECO:0000256" key="3">
    <source>
        <dbReference type="ARBA" id="ARBA00022701"/>
    </source>
</evidence>
<dbReference type="InterPro" id="IPR027640">
    <property type="entry name" value="Kinesin-like_fam"/>
</dbReference>